<keyword evidence="2 4" id="KW-0547">Nucleotide-binding</keyword>
<keyword evidence="7" id="KW-1185">Reference proteome</keyword>
<dbReference type="Pfam" id="PF13535">
    <property type="entry name" value="ATP-grasp_4"/>
    <property type="match status" value="2"/>
</dbReference>
<dbReference type="PANTHER" id="PTHR43585">
    <property type="entry name" value="FUMIPYRROLE BIOSYNTHESIS PROTEIN C"/>
    <property type="match status" value="1"/>
</dbReference>
<feature type="domain" description="ATP-grasp" evidence="5">
    <location>
        <begin position="150"/>
        <end position="358"/>
    </location>
</feature>
<protein>
    <recommendedName>
        <fullName evidence="5">ATP-grasp domain-containing protein</fullName>
    </recommendedName>
</protein>
<dbReference type="SUPFAM" id="SSF56059">
    <property type="entry name" value="Glutathione synthetase ATP-binding domain-like"/>
    <property type="match status" value="2"/>
</dbReference>
<dbReference type="InterPro" id="IPR011761">
    <property type="entry name" value="ATP-grasp"/>
</dbReference>
<evidence type="ECO:0000256" key="1">
    <source>
        <dbReference type="ARBA" id="ARBA00022598"/>
    </source>
</evidence>
<dbReference type="PANTHER" id="PTHR43585:SF2">
    <property type="entry name" value="ATP-GRASP ENZYME FSQD"/>
    <property type="match status" value="1"/>
</dbReference>
<dbReference type="Proteomes" id="UP001165065">
    <property type="component" value="Unassembled WGS sequence"/>
</dbReference>
<evidence type="ECO:0000256" key="4">
    <source>
        <dbReference type="PROSITE-ProRule" id="PRU00409"/>
    </source>
</evidence>
<evidence type="ECO:0000256" key="3">
    <source>
        <dbReference type="ARBA" id="ARBA00022840"/>
    </source>
</evidence>
<dbReference type="EMBL" id="BRYA01000532">
    <property type="protein sequence ID" value="GMI21578.1"/>
    <property type="molecule type" value="Genomic_DNA"/>
</dbReference>
<dbReference type="GO" id="GO:0016874">
    <property type="term" value="F:ligase activity"/>
    <property type="evidence" value="ECO:0007669"/>
    <property type="project" value="UniProtKB-KW"/>
</dbReference>
<sequence length="926" mass="102867">MLKKGFSLEGLQGSWLTPKDNELRLKYDENKCVVVVDCFSTGAMVAHHCLDKGFKVIRVDSFDNPDLASMVPSNCRSDYTHFFTSSEGLDKDKSLQDLFDKINETGLRPVAVIAGAETGVELADRLSEKYNLTDPSVLTNGSSGTFARRNKYLMGESVRLSSVRSVMQSRASTWGEISNFLSSWKPNPFNVIVKPMESAGSDDVTLCHSISDVKSAFGNIMGKVNSLGTVNDGVLVQEYLQGTEYVVDTCSYKGKHKVIAMWEYDRRPTNGAGFVLHGQRLMDATEPRANELTTYQFKVLDALGIKNGPGHGEVKWTDSGPCLVEVGSRCHGAEGMWMGIADEVFGYNQVEATVDAYTNTEGFLDDSKYPVTPATRKAYGCAKYMISFLHGTFKGFNSAALEEIKGMASFRSLELFLKPGSEIKPTIDCFTWAGCVLMANESKDTLDADYNRIEELCESGDLYELSAKAPEPKQKKAVVVVDPFTTGAVLAAEIYKRGYGIVCVYSASMNELEKLLSFIPHGLELHFEAVVGQVEGFNEEKAAIYTAGEVLRISREKNLDVVACVAGAETGVQLSDRLAEKLSLMGNGSEGTEARRNKFDMAEKIRAYRSPESPDTPTRAVMQIKTTKFDEKVQDWLKEWNPVPFKVIVKPVESAGSDDVKLCLSASEVKNHVNHILSKSNSLGIANNEVLIQEYLEGREFVVDSVSRGGVSKIVGIWLYDKIACNGHTAPIVYLGQKTICIEEEEDADLIRKMVDYNMKVLKALGIKNGPGHGEFKMSSNGDVCLVEIGSRCHGAEGCWRDVFRESHGFDQVTSTADAYLDPEEFDKLPMYPTRHKAFPRVVFMISYEEGILKEFNTKFLAEIKRFRSFRDMEIFVKPGQKVLPTTDCFTFVGNLRLCHVDENVVQGEYDRIREMENSGEMLIFE</sequence>
<dbReference type="Gene3D" id="3.30.470.20">
    <property type="entry name" value="ATP-grasp fold, B domain"/>
    <property type="match status" value="2"/>
</dbReference>
<dbReference type="GO" id="GO:0005524">
    <property type="term" value="F:ATP binding"/>
    <property type="evidence" value="ECO:0007669"/>
    <property type="project" value="UniProtKB-UniRule"/>
</dbReference>
<evidence type="ECO:0000259" key="5">
    <source>
        <dbReference type="PROSITE" id="PS50975"/>
    </source>
</evidence>
<keyword evidence="1" id="KW-0436">Ligase</keyword>
<keyword evidence="3 4" id="KW-0067">ATP-binding</keyword>
<reference evidence="7" key="1">
    <citation type="journal article" date="2023" name="Commun. Biol.">
        <title>Genome analysis of Parmales, the sister group of diatoms, reveals the evolutionary specialization of diatoms from phago-mixotrophs to photoautotrophs.</title>
        <authorList>
            <person name="Ban H."/>
            <person name="Sato S."/>
            <person name="Yoshikawa S."/>
            <person name="Yamada K."/>
            <person name="Nakamura Y."/>
            <person name="Ichinomiya M."/>
            <person name="Sato N."/>
            <person name="Blanc-Mathieu R."/>
            <person name="Endo H."/>
            <person name="Kuwata A."/>
            <person name="Ogata H."/>
        </authorList>
    </citation>
    <scope>NUCLEOTIDE SEQUENCE [LARGE SCALE GENOMIC DNA]</scope>
</reference>
<dbReference type="NCBIfam" id="NF005543">
    <property type="entry name" value="PRK07206.1"/>
    <property type="match status" value="1"/>
</dbReference>
<gene>
    <name evidence="6" type="ORF">TrCOL_g6122</name>
</gene>
<dbReference type="OrthoDB" id="434648at2759"/>
<feature type="domain" description="ATP-grasp" evidence="5">
    <location>
        <begin position="605"/>
        <end position="821"/>
    </location>
</feature>
<evidence type="ECO:0000313" key="6">
    <source>
        <dbReference type="EMBL" id="GMI21578.1"/>
    </source>
</evidence>
<proteinExistence type="predicted"/>
<name>A0A9W7FXI7_9STRA</name>
<accession>A0A9W7FXI7</accession>
<evidence type="ECO:0000256" key="2">
    <source>
        <dbReference type="ARBA" id="ARBA00022741"/>
    </source>
</evidence>
<organism evidence="6 7">
    <name type="scientific">Triparma columacea</name>
    <dbReference type="NCBI Taxonomy" id="722753"/>
    <lineage>
        <taxon>Eukaryota</taxon>
        <taxon>Sar</taxon>
        <taxon>Stramenopiles</taxon>
        <taxon>Ochrophyta</taxon>
        <taxon>Bolidophyceae</taxon>
        <taxon>Parmales</taxon>
        <taxon>Triparmaceae</taxon>
        <taxon>Triparma</taxon>
    </lineage>
</organism>
<dbReference type="InterPro" id="IPR052032">
    <property type="entry name" value="ATP-dep_AA_Ligase"/>
</dbReference>
<evidence type="ECO:0000313" key="7">
    <source>
        <dbReference type="Proteomes" id="UP001165065"/>
    </source>
</evidence>
<comment type="caution">
    <text evidence="6">The sequence shown here is derived from an EMBL/GenBank/DDBJ whole genome shotgun (WGS) entry which is preliminary data.</text>
</comment>
<dbReference type="AlphaFoldDB" id="A0A9W7FXI7"/>
<dbReference type="PROSITE" id="PS50975">
    <property type="entry name" value="ATP_GRASP"/>
    <property type="match status" value="2"/>
</dbReference>
<dbReference type="GO" id="GO:0046872">
    <property type="term" value="F:metal ion binding"/>
    <property type="evidence" value="ECO:0007669"/>
    <property type="project" value="InterPro"/>
</dbReference>